<organism evidence="8 9">
    <name type="scientific">Stenotrophomonas humi</name>
    <dbReference type="NCBI Taxonomy" id="405444"/>
    <lineage>
        <taxon>Bacteria</taxon>
        <taxon>Pseudomonadati</taxon>
        <taxon>Pseudomonadota</taxon>
        <taxon>Gammaproteobacteria</taxon>
        <taxon>Lysobacterales</taxon>
        <taxon>Lysobacteraceae</taxon>
        <taxon>Stenotrophomonas</taxon>
    </lineage>
</organism>
<evidence type="ECO:0000256" key="5">
    <source>
        <dbReference type="PROSITE-ProRule" id="PRU01091"/>
    </source>
</evidence>
<keyword evidence="1" id="KW-0805">Transcription regulation</keyword>
<dbReference type="Proteomes" id="UP000050864">
    <property type="component" value="Unassembled WGS sequence"/>
</dbReference>
<evidence type="ECO:0000256" key="1">
    <source>
        <dbReference type="ARBA" id="ARBA00023015"/>
    </source>
</evidence>
<dbReference type="GO" id="GO:0032993">
    <property type="term" value="C:protein-DNA complex"/>
    <property type="evidence" value="ECO:0007669"/>
    <property type="project" value="TreeGrafter"/>
</dbReference>
<evidence type="ECO:0000256" key="3">
    <source>
        <dbReference type="ARBA" id="ARBA00023163"/>
    </source>
</evidence>
<dbReference type="GO" id="GO:0000976">
    <property type="term" value="F:transcription cis-regulatory region binding"/>
    <property type="evidence" value="ECO:0007669"/>
    <property type="project" value="TreeGrafter"/>
</dbReference>
<keyword evidence="2 5" id="KW-0238">DNA-binding</keyword>
<proteinExistence type="predicted"/>
<evidence type="ECO:0000256" key="2">
    <source>
        <dbReference type="ARBA" id="ARBA00023125"/>
    </source>
</evidence>
<comment type="caution">
    <text evidence="8">The sequence shown here is derived from an EMBL/GenBank/DDBJ whole genome shotgun (WGS) entry which is preliminary data.</text>
</comment>
<dbReference type="InterPro" id="IPR001789">
    <property type="entry name" value="Sig_transdc_resp-reg_receiver"/>
</dbReference>
<dbReference type="Pfam" id="PF00486">
    <property type="entry name" value="Trans_reg_C"/>
    <property type="match status" value="1"/>
</dbReference>
<dbReference type="CDD" id="cd00383">
    <property type="entry name" value="trans_reg_C"/>
    <property type="match status" value="1"/>
</dbReference>
<name>A0A0R0CL30_9GAMM</name>
<evidence type="ECO:0000259" key="7">
    <source>
        <dbReference type="PROSITE" id="PS51755"/>
    </source>
</evidence>
<dbReference type="GO" id="GO:0000156">
    <property type="term" value="F:phosphorelay response regulator activity"/>
    <property type="evidence" value="ECO:0007669"/>
    <property type="project" value="TreeGrafter"/>
</dbReference>
<dbReference type="Gene3D" id="3.40.50.2300">
    <property type="match status" value="1"/>
</dbReference>
<sequence>MNLLLVEDDLELGNGVRLALTEQGMDVVWVRRVADAARQLEQHAYDMVLLDIGLPDGSGLDLLLRLRRERTQLPILILSARDSVNDRLYGLDNGADDYLVKPFHLAELLSRTRALARRSYGLEDRVIVRGGLALNEQTRRVAVEDRQVELSPCEFELLALLLKRAGRVITRHVLEEQVLPGGQSAGSNTLEVHVSNLRRKIGTHYIRTIRGIGYVLELPGNEDAGNT</sequence>
<dbReference type="SUPFAM" id="SSF52172">
    <property type="entry name" value="CheY-like"/>
    <property type="match status" value="1"/>
</dbReference>
<dbReference type="GO" id="GO:0006355">
    <property type="term" value="P:regulation of DNA-templated transcription"/>
    <property type="evidence" value="ECO:0007669"/>
    <property type="project" value="InterPro"/>
</dbReference>
<dbReference type="PROSITE" id="PS50110">
    <property type="entry name" value="RESPONSE_REGULATORY"/>
    <property type="match status" value="1"/>
</dbReference>
<dbReference type="InterPro" id="IPR001867">
    <property type="entry name" value="OmpR/PhoB-type_DNA-bd"/>
</dbReference>
<dbReference type="SMART" id="SM00862">
    <property type="entry name" value="Trans_reg_C"/>
    <property type="match status" value="1"/>
</dbReference>
<dbReference type="STRING" id="405444.ABB26_03325"/>
<dbReference type="PANTHER" id="PTHR48111:SF67">
    <property type="entry name" value="TRANSCRIPTIONAL REGULATORY PROTEIN TCTD"/>
    <property type="match status" value="1"/>
</dbReference>
<dbReference type="PATRIC" id="fig|405444.3.peg.3331"/>
<dbReference type="OrthoDB" id="9802426at2"/>
<protein>
    <submittedName>
        <fullName evidence="8">Transcriptional regulator</fullName>
    </submittedName>
</protein>
<dbReference type="EMBL" id="LDJI01000006">
    <property type="protein sequence ID" value="KRG65592.1"/>
    <property type="molecule type" value="Genomic_DNA"/>
</dbReference>
<dbReference type="Gene3D" id="1.10.10.10">
    <property type="entry name" value="Winged helix-like DNA-binding domain superfamily/Winged helix DNA-binding domain"/>
    <property type="match status" value="1"/>
</dbReference>
<reference evidence="8 9" key="1">
    <citation type="submission" date="2015-05" db="EMBL/GenBank/DDBJ databases">
        <title>Genome sequencing and analysis of members of genus Stenotrophomonas.</title>
        <authorList>
            <person name="Patil P.P."/>
            <person name="Midha S."/>
            <person name="Patil P.B."/>
        </authorList>
    </citation>
    <scope>NUCLEOTIDE SEQUENCE [LARGE SCALE GENOMIC DNA]</scope>
    <source>
        <strain evidence="8 9">DSM 18929</strain>
    </source>
</reference>
<feature type="modified residue" description="4-aspartylphosphate" evidence="4">
    <location>
        <position position="51"/>
    </location>
</feature>
<dbReference type="GO" id="GO:0005829">
    <property type="term" value="C:cytosol"/>
    <property type="evidence" value="ECO:0007669"/>
    <property type="project" value="TreeGrafter"/>
</dbReference>
<evidence type="ECO:0000313" key="9">
    <source>
        <dbReference type="Proteomes" id="UP000050864"/>
    </source>
</evidence>
<dbReference type="SMART" id="SM00448">
    <property type="entry name" value="REC"/>
    <property type="match status" value="1"/>
</dbReference>
<dbReference type="InterPro" id="IPR039420">
    <property type="entry name" value="WalR-like"/>
</dbReference>
<dbReference type="PROSITE" id="PS51755">
    <property type="entry name" value="OMPR_PHOB"/>
    <property type="match status" value="1"/>
</dbReference>
<evidence type="ECO:0000256" key="4">
    <source>
        <dbReference type="PROSITE-ProRule" id="PRU00169"/>
    </source>
</evidence>
<accession>A0A0R0CL30</accession>
<keyword evidence="3" id="KW-0804">Transcription</keyword>
<feature type="DNA-binding region" description="OmpR/PhoB-type" evidence="5">
    <location>
        <begin position="124"/>
        <end position="218"/>
    </location>
</feature>
<keyword evidence="9" id="KW-1185">Reference proteome</keyword>
<dbReference type="InterPro" id="IPR036388">
    <property type="entry name" value="WH-like_DNA-bd_sf"/>
</dbReference>
<dbReference type="PANTHER" id="PTHR48111">
    <property type="entry name" value="REGULATOR OF RPOS"/>
    <property type="match status" value="1"/>
</dbReference>
<feature type="domain" description="OmpR/PhoB-type" evidence="7">
    <location>
        <begin position="124"/>
        <end position="218"/>
    </location>
</feature>
<dbReference type="RefSeq" id="WP_057632156.1">
    <property type="nucleotide sequence ID" value="NZ_LDJI01000006.1"/>
</dbReference>
<dbReference type="InterPro" id="IPR011006">
    <property type="entry name" value="CheY-like_superfamily"/>
</dbReference>
<evidence type="ECO:0000259" key="6">
    <source>
        <dbReference type="PROSITE" id="PS50110"/>
    </source>
</evidence>
<keyword evidence="4" id="KW-0597">Phosphoprotein</keyword>
<gene>
    <name evidence="8" type="ORF">ABB26_03325</name>
</gene>
<dbReference type="Pfam" id="PF00072">
    <property type="entry name" value="Response_reg"/>
    <property type="match status" value="1"/>
</dbReference>
<evidence type="ECO:0000313" key="8">
    <source>
        <dbReference type="EMBL" id="KRG65592.1"/>
    </source>
</evidence>
<feature type="domain" description="Response regulatory" evidence="6">
    <location>
        <begin position="2"/>
        <end position="116"/>
    </location>
</feature>
<dbReference type="AlphaFoldDB" id="A0A0R0CL30"/>
<dbReference type="Gene3D" id="6.10.250.690">
    <property type="match status" value="1"/>
</dbReference>